<accession>A0ABN5N5H3</accession>
<sequence>MISSVSTIQLNKLIELQRGYFKSELLKMNYFRTPEGRQLYELSLSE</sequence>
<dbReference type="RefSeq" id="WP_116821823.1">
    <property type="nucleotide sequence ID" value="NZ_CP030926.1"/>
</dbReference>
<organism evidence="1 2">
    <name type="scientific">Peribacillus butanolivorans</name>
    <dbReference type="NCBI Taxonomy" id="421767"/>
    <lineage>
        <taxon>Bacteria</taxon>
        <taxon>Bacillati</taxon>
        <taxon>Bacillota</taxon>
        <taxon>Bacilli</taxon>
        <taxon>Bacillales</taxon>
        <taxon>Bacillaceae</taxon>
        <taxon>Peribacillus</taxon>
    </lineage>
</organism>
<dbReference type="Proteomes" id="UP000260457">
    <property type="component" value="Chromosome"/>
</dbReference>
<dbReference type="InterPro" id="IPR025072">
    <property type="entry name" value="Fur_reg_FbpA"/>
</dbReference>
<gene>
    <name evidence="1" type="ORF">DTO10_21455</name>
</gene>
<name>A0ABN5N5H3_9BACI</name>
<proteinExistence type="predicted"/>
<dbReference type="Pfam" id="PF13076">
    <property type="entry name" value="Fur_reg_FbpA"/>
    <property type="match status" value="1"/>
</dbReference>
<evidence type="ECO:0000313" key="2">
    <source>
        <dbReference type="Proteomes" id="UP000260457"/>
    </source>
</evidence>
<keyword evidence="2" id="KW-1185">Reference proteome</keyword>
<evidence type="ECO:0000313" key="1">
    <source>
        <dbReference type="EMBL" id="AXN40690.1"/>
    </source>
</evidence>
<dbReference type="EMBL" id="CP030926">
    <property type="protein sequence ID" value="AXN40690.1"/>
    <property type="molecule type" value="Genomic_DNA"/>
</dbReference>
<protein>
    <submittedName>
        <fullName evidence="1">Fur-regulated basic protein FbpA</fullName>
    </submittedName>
</protein>
<reference evidence="1 2" key="1">
    <citation type="submission" date="2018-07" db="EMBL/GenBank/DDBJ databases">
        <title>The molecular basis for the intramolecular migration of carboxyl group in the catabolism of para-hydroxybenzoate via gentisate.</title>
        <authorList>
            <person name="Zhao H."/>
            <person name="Xu Y."/>
            <person name="Lin S."/>
            <person name="Spain J.C."/>
            <person name="Zhou N.-Y."/>
        </authorList>
    </citation>
    <scope>NUCLEOTIDE SEQUENCE [LARGE SCALE GENOMIC DNA]</scope>
    <source>
        <strain evidence="1 2">PHB-7a</strain>
    </source>
</reference>